<dbReference type="GO" id="GO:0008876">
    <property type="term" value="F:quinoprotein glucose dehydrogenase activity"/>
    <property type="evidence" value="ECO:0007669"/>
    <property type="project" value="TreeGrafter"/>
</dbReference>
<feature type="transmembrane region" description="Helical" evidence="5">
    <location>
        <begin position="77"/>
        <end position="96"/>
    </location>
</feature>
<dbReference type="Proteomes" id="UP000243207">
    <property type="component" value="Chromosome I"/>
</dbReference>
<dbReference type="GO" id="GO:0048038">
    <property type="term" value="F:quinone binding"/>
    <property type="evidence" value="ECO:0007669"/>
    <property type="project" value="InterPro"/>
</dbReference>
<feature type="domain" description="Pyrrolo-quinoline quinone repeat" evidence="6">
    <location>
        <begin position="167"/>
        <end position="280"/>
    </location>
</feature>
<dbReference type="SUPFAM" id="SSF50998">
    <property type="entry name" value="Quinoprotein alcohol dehydrogenase-like"/>
    <property type="match status" value="1"/>
</dbReference>
<dbReference type="NCBIfam" id="TIGR03074">
    <property type="entry name" value="PQQ_membr_DH"/>
    <property type="match status" value="1"/>
</dbReference>
<dbReference type="Pfam" id="PF01011">
    <property type="entry name" value="PQQ"/>
    <property type="match status" value="2"/>
</dbReference>
<keyword evidence="5" id="KW-0472">Membrane</keyword>
<evidence type="ECO:0000256" key="4">
    <source>
        <dbReference type="SAM" id="MobiDB-lite"/>
    </source>
</evidence>
<dbReference type="RefSeq" id="WP_093392358.1">
    <property type="nucleotide sequence ID" value="NZ_LT629736.1"/>
</dbReference>
<evidence type="ECO:0000313" key="7">
    <source>
        <dbReference type="EMBL" id="SDS30036.1"/>
    </source>
</evidence>
<keyword evidence="3" id="KW-0560">Oxidoreductase</keyword>
<keyword evidence="8" id="KW-1185">Reference proteome</keyword>
<organism evidence="7 8">
    <name type="scientific">Halopseudomonas xinjiangensis</name>
    <dbReference type="NCBI Taxonomy" id="487184"/>
    <lineage>
        <taxon>Bacteria</taxon>
        <taxon>Pseudomonadati</taxon>
        <taxon>Pseudomonadota</taxon>
        <taxon>Gammaproteobacteria</taxon>
        <taxon>Pseudomonadales</taxon>
        <taxon>Pseudomonadaceae</taxon>
        <taxon>Halopseudomonas</taxon>
    </lineage>
</organism>
<dbReference type="Gene3D" id="2.140.10.10">
    <property type="entry name" value="Quinoprotein alcohol dehydrogenase-like superfamily"/>
    <property type="match status" value="2"/>
</dbReference>
<dbReference type="PANTHER" id="PTHR32303:SF4">
    <property type="entry name" value="QUINOPROTEIN GLUCOSE DEHYDROGENASE"/>
    <property type="match status" value="1"/>
</dbReference>
<comment type="cofactor">
    <cofactor evidence="1">
        <name>pyrroloquinoline quinone</name>
        <dbReference type="ChEBI" id="CHEBI:58442"/>
    </cofactor>
</comment>
<feature type="transmembrane region" description="Helical" evidence="5">
    <location>
        <begin position="117"/>
        <end position="135"/>
    </location>
</feature>
<dbReference type="InterPro" id="IPR018391">
    <property type="entry name" value="PQQ_b-propeller_rpt"/>
</dbReference>
<name>A0A1H1R344_9GAMM</name>
<accession>A0A1H1R344</accession>
<evidence type="ECO:0000256" key="1">
    <source>
        <dbReference type="ARBA" id="ARBA00001931"/>
    </source>
</evidence>
<dbReference type="CDD" id="cd10280">
    <property type="entry name" value="PQQ_mGDH"/>
    <property type="match status" value="1"/>
</dbReference>
<protein>
    <submittedName>
        <fullName evidence="7">Quinoprotein glucose dehydrogenase</fullName>
    </submittedName>
</protein>
<comment type="similarity">
    <text evidence="2">Belongs to the bacterial PQQ dehydrogenase family.</text>
</comment>
<evidence type="ECO:0000256" key="2">
    <source>
        <dbReference type="ARBA" id="ARBA00008156"/>
    </source>
</evidence>
<evidence type="ECO:0000259" key="6">
    <source>
        <dbReference type="Pfam" id="PF01011"/>
    </source>
</evidence>
<dbReference type="AlphaFoldDB" id="A0A1H1R344"/>
<reference evidence="8" key="1">
    <citation type="submission" date="2016-10" db="EMBL/GenBank/DDBJ databases">
        <authorList>
            <person name="Varghese N."/>
            <person name="Submissions S."/>
        </authorList>
    </citation>
    <scope>NUCLEOTIDE SEQUENCE [LARGE SCALE GENOMIC DNA]</scope>
    <source>
        <strain evidence="8">NRRL B-51270</strain>
    </source>
</reference>
<sequence>MYRIILAFLVLLLGGALIIGGGWLGWLGGSWFFLILGLVVLASALLLLGHRPLALSVYAAAILLTLIWSLWEVGADWWALAPRGGLLFVLGVLLLLPPMVRSLDHADARPGYGPHSAALAASLVISALVGVYALFQNPHDVTGQFSSDRMNAEPAAQVAGEVPDEEWHAYGRTSAGQRYSPLAQITSDNLDEMEEVWRYRTGEIRDPEDDPVETTYEATPLIVDNRLYVCTPFGTVIALDPVSGEELWVFDPNLRKPPRETTQHMSCRGVSYYGGGAAAQNGAASTQDPQDPQERVRLSAESVTQDAAGVPQNVVTGQAERGEPNPNVVHQPAQPPVDMPAQCQRRLYYSTPDGRLISLSAETGEICPGFGGEDGTVNLWANMPNITPGSVYSTSPPVITDRLVIVGGAINDNVSTTSPSGAIRAFDLNTGELVWNFDAGNPEATQPISDGETYTANSPNSWSIASYDPDLRLVYLPMGVPSPDQYGANRTENQERFANTILALDADTGEIAWEFQGVHHDLWDYDMPAQPSLVDLTLNGQRVPALITPTKQGDIFVLNRETGEPVYAVEERPAPDGAVDGDWTAPTQPASAISFRPDPLEEKDMWGATLIDQMMCRISFNQLAYEGIYTPPSHDGTLVYPGNFGVFNWGSLAVDPHRQIAFAMPVYLAFTSEFEPRPDAFERVVSKEGDPVINENFGAPYAVKLGAFQSPIGLPCQQPPWGYIAGVDLATGETVYKHVNGTVRDLSPIPLPFEMGVPGIGGPIVTRGGVAFLSGTLDYYVRGYDLATGEERWKARLPAGGQATPATYQGEDGRQYVVVVAGGHGSTGTAAGDYIIAYALPQ</sequence>
<dbReference type="EMBL" id="LT629736">
    <property type="protein sequence ID" value="SDS30036.1"/>
    <property type="molecule type" value="Genomic_DNA"/>
</dbReference>
<feature type="transmembrane region" description="Helical" evidence="5">
    <location>
        <begin position="30"/>
        <end position="48"/>
    </location>
</feature>
<feature type="transmembrane region" description="Helical" evidence="5">
    <location>
        <begin position="53"/>
        <end position="71"/>
    </location>
</feature>
<dbReference type="SMART" id="SM00564">
    <property type="entry name" value="PQQ"/>
    <property type="match status" value="4"/>
</dbReference>
<dbReference type="InterPro" id="IPR011047">
    <property type="entry name" value="Quinoprotein_ADH-like_sf"/>
</dbReference>
<dbReference type="GO" id="GO:0016020">
    <property type="term" value="C:membrane"/>
    <property type="evidence" value="ECO:0007669"/>
    <property type="project" value="InterPro"/>
</dbReference>
<evidence type="ECO:0000256" key="5">
    <source>
        <dbReference type="SAM" id="Phobius"/>
    </source>
</evidence>
<keyword evidence="5" id="KW-0812">Transmembrane</keyword>
<evidence type="ECO:0000313" key="8">
    <source>
        <dbReference type="Proteomes" id="UP000243207"/>
    </source>
</evidence>
<dbReference type="InterPro" id="IPR002372">
    <property type="entry name" value="PQQ_rpt_dom"/>
</dbReference>
<proteinExistence type="inferred from homology"/>
<dbReference type="InterPro" id="IPR017511">
    <property type="entry name" value="PQQ_mDH"/>
</dbReference>
<feature type="domain" description="Pyrrolo-quinoline quinone repeat" evidence="6">
    <location>
        <begin position="338"/>
        <end position="817"/>
    </location>
</feature>
<feature type="region of interest" description="Disordered" evidence="4">
    <location>
        <begin position="317"/>
        <end position="337"/>
    </location>
</feature>
<dbReference type="STRING" id="487184.SAMN05216421_1272"/>
<feature type="region of interest" description="Disordered" evidence="4">
    <location>
        <begin position="572"/>
        <end position="595"/>
    </location>
</feature>
<dbReference type="PANTHER" id="PTHR32303">
    <property type="entry name" value="QUINOPROTEIN ALCOHOL DEHYDROGENASE (CYTOCHROME C)"/>
    <property type="match status" value="1"/>
</dbReference>
<gene>
    <name evidence="7" type="ORF">SAMN05216421_1272</name>
</gene>
<evidence type="ECO:0000256" key="3">
    <source>
        <dbReference type="ARBA" id="ARBA00023002"/>
    </source>
</evidence>
<dbReference type="OrthoDB" id="9794322at2"/>
<keyword evidence="5" id="KW-1133">Transmembrane helix</keyword>